<sequence>MAALLDHPVASTSYTWTASGRRANSRRQSAVARAAAVEEAPLAAALRPTRTDFPILRQSVNERPLVYLDNAATSQKPLQVLRAMDEYYGEGGYNSNVHRGVHALSARATTAYEDARAKVARFINASSPQEIVYTRNATEAINLVANTWGAANLHQGDEIVLSVAEHHSNIVPWQLLAQRQGLVLKFVELSGTEELDLAQLATLITPRTRLVSLVHVSNMLGCVLPAQRVAEMAHAVGAKLLLDCCQSVPNMPVDVQSLGADFIVASSHKMCGPTGIGFLWGRLSLLEEMPPWMGGGEMIQDVRLEASTYAEPPSRFEAGTPAIAEAIGLGAACDYLTGLGMQQVAAHERELGAYLYAKLRRIDRVRIYGPSPEAAQGRAALATFNVEGIHPTDISTILDTTGVAVRSGHLCTQPVHRHLGISSSVRASPYIYNTALEVDAFVDALTDSIKFFT</sequence>
<evidence type="ECO:0000256" key="2">
    <source>
        <dbReference type="ARBA" id="ARBA00012239"/>
    </source>
</evidence>
<name>A0A9D4Z1Z8_CHLVU</name>
<dbReference type="PANTHER" id="PTHR43586">
    <property type="entry name" value="CYSTEINE DESULFURASE"/>
    <property type="match status" value="1"/>
</dbReference>
<proteinExistence type="predicted"/>
<dbReference type="OrthoDB" id="420046at2759"/>
<reference evidence="7" key="1">
    <citation type="journal article" date="2019" name="Plant J.">
        <title>Chlorella vulgaris genome assembly and annotation reveals the molecular basis for metabolic acclimation to high light conditions.</title>
        <authorList>
            <person name="Cecchin M."/>
            <person name="Marcolungo L."/>
            <person name="Rossato M."/>
            <person name="Girolomoni L."/>
            <person name="Cosentino E."/>
            <person name="Cuine S."/>
            <person name="Li-Beisson Y."/>
            <person name="Delledonne M."/>
            <person name="Ballottari M."/>
        </authorList>
    </citation>
    <scope>NUCLEOTIDE SEQUENCE</scope>
    <source>
        <strain evidence="7">211/11P</strain>
    </source>
</reference>
<dbReference type="InterPro" id="IPR000192">
    <property type="entry name" value="Aminotrans_V_dom"/>
</dbReference>
<dbReference type="Proteomes" id="UP001055712">
    <property type="component" value="Unassembled WGS sequence"/>
</dbReference>
<evidence type="ECO:0000313" key="7">
    <source>
        <dbReference type="EMBL" id="KAI3438385.1"/>
    </source>
</evidence>
<dbReference type="Pfam" id="PF00266">
    <property type="entry name" value="Aminotran_5"/>
    <property type="match status" value="1"/>
</dbReference>
<comment type="catalytic activity">
    <reaction evidence="5">
        <text>(sulfur carrier)-H + L-cysteine = (sulfur carrier)-SH + L-alanine</text>
        <dbReference type="Rhea" id="RHEA:43892"/>
        <dbReference type="Rhea" id="RHEA-COMP:14737"/>
        <dbReference type="Rhea" id="RHEA-COMP:14739"/>
        <dbReference type="ChEBI" id="CHEBI:29917"/>
        <dbReference type="ChEBI" id="CHEBI:35235"/>
        <dbReference type="ChEBI" id="CHEBI:57972"/>
        <dbReference type="ChEBI" id="CHEBI:64428"/>
        <dbReference type="EC" id="2.8.1.7"/>
    </reaction>
</comment>
<evidence type="ECO:0000313" key="8">
    <source>
        <dbReference type="Proteomes" id="UP001055712"/>
    </source>
</evidence>
<protein>
    <recommendedName>
        <fullName evidence="2">cysteine desulfurase</fullName>
        <ecNumber evidence="2">2.8.1.7</ecNumber>
    </recommendedName>
</protein>
<dbReference type="EC" id="2.8.1.7" evidence="2"/>
<dbReference type="EMBL" id="SIDB01000001">
    <property type="protein sequence ID" value="KAI3438385.1"/>
    <property type="molecule type" value="Genomic_DNA"/>
</dbReference>
<dbReference type="CDD" id="cd06453">
    <property type="entry name" value="SufS_like"/>
    <property type="match status" value="1"/>
</dbReference>
<dbReference type="GO" id="GO:0006534">
    <property type="term" value="P:cysteine metabolic process"/>
    <property type="evidence" value="ECO:0007669"/>
    <property type="project" value="InterPro"/>
</dbReference>
<dbReference type="GO" id="GO:0030170">
    <property type="term" value="F:pyridoxal phosphate binding"/>
    <property type="evidence" value="ECO:0007669"/>
    <property type="project" value="InterPro"/>
</dbReference>
<evidence type="ECO:0000256" key="1">
    <source>
        <dbReference type="ARBA" id="ARBA00001933"/>
    </source>
</evidence>
<comment type="cofactor">
    <cofactor evidence="1">
        <name>pyridoxal 5'-phosphate</name>
        <dbReference type="ChEBI" id="CHEBI:597326"/>
    </cofactor>
</comment>
<dbReference type="AlphaFoldDB" id="A0A9D4Z1Z8"/>
<evidence type="ECO:0000256" key="3">
    <source>
        <dbReference type="ARBA" id="ARBA00022679"/>
    </source>
</evidence>
<dbReference type="SUPFAM" id="SSF53383">
    <property type="entry name" value="PLP-dependent transferases"/>
    <property type="match status" value="1"/>
</dbReference>
<reference evidence="7" key="2">
    <citation type="submission" date="2020-11" db="EMBL/GenBank/DDBJ databases">
        <authorList>
            <person name="Cecchin M."/>
            <person name="Marcolungo L."/>
            <person name="Rossato M."/>
            <person name="Girolomoni L."/>
            <person name="Cosentino E."/>
            <person name="Cuine S."/>
            <person name="Li-Beisson Y."/>
            <person name="Delledonne M."/>
            <person name="Ballottari M."/>
        </authorList>
    </citation>
    <scope>NUCLEOTIDE SEQUENCE</scope>
    <source>
        <strain evidence="7">211/11P</strain>
        <tissue evidence="7">Whole cell</tissue>
    </source>
</reference>
<dbReference type="PANTHER" id="PTHR43586:SF8">
    <property type="entry name" value="CYSTEINE DESULFURASE 1, CHLOROPLASTIC"/>
    <property type="match status" value="1"/>
</dbReference>
<evidence type="ECO:0000256" key="5">
    <source>
        <dbReference type="ARBA" id="ARBA00050776"/>
    </source>
</evidence>
<dbReference type="Gene3D" id="3.40.640.10">
    <property type="entry name" value="Type I PLP-dependent aspartate aminotransferase-like (Major domain)"/>
    <property type="match status" value="1"/>
</dbReference>
<keyword evidence="4" id="KW-0663">Pyridoxal phosphate</keyword>
<dbReference type="GO" id="GO:0031071">
    <property type="term" value="F:cysteine desulfurase activity"/>
    <property type="evidence" value="ECO:0007669"/>
    <property type="project" value="UniProtKB-EC"/>
</dbReference>
<feature type="domain" description="Aminotransferase class V" evidence="6">
    <location>
        <begin position="66"/>
        <end position="441"/>
    </location>
</feature>
<dbReference type="InterPro" id="IPR015424">
    <property type="entry name" value="PyrdxlP-dep_Trfase"/>
</dbReference>
<comment type="caution">
    <text evidence="7">The sequence shown here is derived from an EMBL/GenBank/DDBJ whole genome shotgun (WGS) entry which is preliminary data.</text>
</comment>
<keyword evidence="3" id="KW-0808">Transferase</keyword>
<gene>
    <name evidence="7" type="ORF">D9Q98_000817</name>
</gene>
<evidence type="ECO:0000259" key="6">
    <source>
        <dbReference type="Pfam" id="PF00266"/>
    </source>
</evidence>
<accession>A0A9D4Z1Z8</accession>
<organism evidence="7 8">
    <name type="scientific">Chlorella vulgaris</name>
    <name type="common">Green alga</name>
    <dbReference type="NCBI Taxonomy" id="3077"/>
    <lineage>
        <taxon>Eukaryota</taxon>
        <taxon>Viridiplantae</taxon>
        <taxon>Chlorophyta</taxon>
        <taxon>core chlorophytes</taxon>
        <taxon>Trebouxiophyceae</taxon>
        <taxon>Chlorellales</taxon>
        <taxon>Chlorellaceae</taxon>
        <taxon>Chlorella clade</taxon>
        <taxon>Chlorella</taxon>
    </lineage>
</organism>
<dbReference type="InterPro" id="IPR015421">
    <property type="entry name" value="PyrdxlP-dep_Trfase_major"/>
</dbReference>
<dbReference type="InterPro" id="IPR010970">
    <property type="entry name" value="Cys_dSase_SufS"/>
</dbReference>
<evidence type="ECO:0000256" key="4">
    <source>
        <dbReference type="ARBA" id="ARBA00022898"/>
    </source>
</evidence>
<dbReference type="InterPro" id="IPR015422">
    <property type="entry name" value="PyrdxlP-dep_Trfase_small"/>
</dbReference>
<dbReference type="Gene3D" id="3.90.1150.10">
    <property type="entry name" value="Aspartate Aminotransferase, domain 1"/>
    <property type="match status" value="1"/>
</dbReference>
<dbReference type="NCBIfam" id="TIGR01979">
    <property type="entry name" value="sufS"/>
    <property type="match status" value="1"/>
</dbReference>
<keyword evidence="8" id="KW-1185">Reference proteome</keyword>